<name>Q7NH56_GLOVI</name>
<evidence type="ECO:0000313" key="6">
    <source>
        <dbReference type="Proteomes" id="UP000000557"/>
    </source>
</evidence>
<keyword evidence="2" id="KW-0238">DNA-binding</keyword>
<evidence type="ECO:0000313" key="5">
    <source>
        <dbReference type="EMBL" id="BAC90622.1"/>
    </source>
</evidence>
<dbReference type="eggNOG" id="COG1522">
    <property type="taxonomic scope" value="Bacteria"/>
</dbReference>
<organism evidence="5 6">
    <name type="scientific">Gloeobacter violaceus (strain ATCC 29082 / PCC 7421)</name>
    <dbReference type="NCBI Taxonomy" id="251221"/>
    <lineage>
        <taxon>Bacteria</taxon>
        <taxon>Bacillati</taxon>
        <taxon>Cyanobacteriota</taxon>
        <taxon>Cyanophyceae</taxon>
        <taxon>Gloeobacterales</taxon>
        <taxon>Gloeobacteraceae</taxon>
        <taxon>Gloeobacter</taxon>
    </lineage>
</organism>
<dbReference type="InterPro" id="IPR000485">
    <property type="entry name" value="AsnC-type_HTH_dom"/>
</dbReference>
<protein>
    <submittedName>
        <fullName evidence="5">AsnC family transcriptional regulatory protein</fullName>
    </submittedName>
</protein>
<dbReference type="AlphaFoldDB" id="Q7NH56"/>
<accession>Q7NH56</accession>
<gene>
    <name evidence="5" type="ordered locus">glr2681</name>
</gene>
<dbReference type="SMART" id="SM00344">
    <property type="entry name" value="HTH_ASNC"/>
    <property type="match status" value="1"/>
</dbReference>
<reference evidence="5 6" key="2">
    <citation type="journal article" date="2003" name="DNA Res.">
        <title>Complete genome structure of Gloeobacter violaceus PCC 7421, a cyanobacterium that lacks thylakoids (supplement).</title>
        <authorList>
            <person name="Nakamura Y."/>
            <person name="Kaneko T."/>
            <person name="Sato S."/>
            <person name="Mimuro M."/>
            <person name="Miyashita H."/>
            <person name="Tsuchiya T."/>
            <person name="Sasamoto S."/>
            <person name="Watanabe A."/>
            <person name="Kawashima K."/>
            <person name="Kishida Y."/>
            <person name="Kiyokawa C."/>
            <person name="Kohara M."/>
            <person name="Matsumoto M."/>
            <person name="Matsuno A."/>
            <person name="Nakazaki N."/>
            <person name="Shimpo S."/>
            <person name="Takeuchi C."/>
            <person name="Yamada M."/>
            <person name="Tabata S."/>
        </authorList>
    </citation>
    <scope>NUCLEOTIDE SEQUENCE [LARGE SCALE GENOMIC DNA]</scope>
    <source>
        <strain evidence="6">ATCC 29082 / PCC 7421</strain>
    </source>
</reference>
<dbReference type="PATRIC" id="fig|251221.4.peg.2712"/>
<dbReference type="InParanoid" id="Q7NH56"/>
<dbReference type="KEGG" id="gvi:glr2681"/>
<dbReference type="InterPro" id="IPR011008">
    <property type="entry name" value="Dimeric_a/b-barrel"/>
</dbReference>
<dbReference type="InterPro" id="IPR036388">
    <property type="entry name" value="WH-like_DNA-bd_sf"/>
</dbReference>
<dbReference type="SUPFAM" id="SSF54909">
    <property type="entry name" value="Dimeric alpha+beta barrel"/>
    <property type="match status" value="1"/>
</dbReference>
<dbReference type="Pfam" id="PF13404">
    <property type="entry name" value="HTH_AsnC-type"/>
    <property type="match status" value="1"/>
</dbReference>
<dbReference type="HOGENOM" id="CLU_091233_3_0_3"/>
<sequence>MALNDEKLMDEVGWKLLEALQENARLTFSELGRRVGLSSPAAAERVRRMEEAGIITGYRAEVNLEKLGLPIAAFIRINTAGKKSAQLGAFACSLSEVMECHRVTGSDCFMLRANVASVAHLEDLMDRLLPYGNVTTCIVVSSPLKRRLIDSTTIPSG</sequence>
<dbReference type="PANTHER" id="PTHR30154">
    <property type="entry name" value="LEUCINE-RESPONSIVE REGULATORY PROTEIN"/>
    <property type="match status" value="1"/>
</dbReference>
<dbReference type="SUPFAM" id="SSF46785">
    <property type="entry name" value="Winged helix' DNA-binding domain"/>
    <property type="match status" value="1"/>
</dbReference>
<dbReference type="PANTHER" id="PTHR30154:SF53">
    <property type="entry name" value="HTH-TYPE TRANSCRIPTIONAL REGULATOR LRPC"/>
    <property type="match status" value="1"/>
</dbReference>
<keyword evidence="3" id="KW-0804">Transcription</keyword>
<dbReference type="Proteomes" id="UP000000557">
    <property type="component" value="Chromosome"/>
</dbReference>
<evidence type="ECO:0000256" key="2">
    <source>
        <dbReference type="ARBA" id="ARBA00023125"/>
    </source>
</evidence>
<dbReference type="Gene3D" id="3.30.70.920">
    <property type="match status" value="1"/>
</dbReference>
<dbReference type="EnsemblBacteria" id="BAC90622">
    <property type="protein sequence ID" value="BAC90622"/>
    <property type="gene ID" value="BAC90622"/>
</dbReference>
<dbReference type="Pfam" id="PF01037">
    <property type="entry name" value="AsnC_trans_reg"/>
    <property type="match status" value="1"/>
</dbReference>
<dbReference type="OrthoDB" id="34294at2"/>
<dbReference type="PRINTS" id="PR00033">
    <property type="entry name" value="HTHASNC"/>
</dbReference>
<dbReference type="GO" id="GO:0005829">
    <property type="term" value="C:cytosol"/>
    <property type="evidence" value="ECO:0000318"/>
    <property type="project" value="GO_Central"/>
</dbReference>
<dbReference type="InterPro" id="IPR019888">
    <property type="entry name" value="Tscrpt_reg_AsnC-like"/>
</dbReference>
<dbReference type="GO" id="GO:0043200">
    <property type="term" value="P:response to amino acid"/>
    <property type="evidence" value="ECO:0000318"/>
    <property type="project" value="GO_Central"/>
</dbReference>
<dbReference type="GO" id="GO:0043565">
    <property type="term" value="F:sequence-specific DNA binding"/>
    <property type="evidence" value="ECO:0000318"/>
    <property type="project" value="GO_Central"/>
</dbReference>
<dbReference type="RefSeq" id="WP_011142675.1">
    <property type="nucleotide sequence ID" value="NC_005125.1"/>
</dbReference>
<keyword evidence="6" id="KW-1185">Reference proteome</keyword>
<reference evidence="5 6" key="1">
    <citation type="journal article" date="2003" name="DNA Res.">
        <title>Complete genome structure of Gloeobacter violaceus PCC 7421, a cyanobacterium that lacks thylakoids.</title>
        <authorList>
            <person name="Nakamura Y."/>
            <person name="Kaneko T."/>
            <person name="Sato S."/>
            <person name="Mimuro M."/>
            <person name="Miyashita H."/>
            <person name="Tsuchiya T."/>
            <person name="Sasamoto S."/>
            <person name="Watanabe A."/>
            <person name="Kawashima K."/>
            <person name="Kishida Y."/>
            <person name="Kiyokawa C."/>
            <person name="Kohara M."/>
            <person name="Matsumoto M."/>
            <person name="Matsuno A."/>
            <person name="Nakazaki N."/>
            <person name="Shimpo S."/>
            <person name="Takeuchi C."/>
            <person name="Yamada M."/>
            <person name="Tabata S."/>
        </authorList>
    </citation>
    <scope>NUCLEOTIDE SEQUENCE [LARGE SCALE GENOMIC DNA]</scope>
    <source>
        <strain evidence="6">ATCC 29082 / PCC 7421</strain>
    </source>
</reference>
<evidence type="ECO:0000259" key="4">
    <source>
        <dbReference type="PROSITE" id="PS50956"/>
    </source>
</evidence>
<evidence type="ECO:0000256" key="3">
    <source>
        <dbReference type="ARBA" id="ARBA00023163"/>
    </source>
</evidence>
<dbReference type="EMBL" id="BA000045">
    <property type="protein sequence ID" value="BAC90622.1"/>
    <property type="molecule type" value="Genomic_DNA"/>
</dbReference>
<dbReference type="CDD" id="cd00090">
    <property type="entry name" value="HTH_ARSR"/>
    <property type="match status" value="1"/>
</dbReference>
<dbReference type="PhylomeDB" id="Q7NH56"/>
<dbReference type="FunFam" id="1.10.10.10:FF:000186">
    <property type="entry name" value="AsnC family transcriptional regulator"/>
    <property type="match status" value="1"/>
</dbReference>
<dbReference type="InterPro" id="IPR011991">
    <property type="entry name" value="ArsR-like_HTH"/>
</dbReference>
<dbReference type="InterPro" id="IPR019885">
    <property type="entry name" value="Tscrpt_reg_HTH_AsnC-type_CS"/>
</dbReference>
<evidence type="ECO:0000256" key="1">
    <source>
        <dbReference type="ARBA" id="ARBA00023015"/>
    </source>
</evidence>
<dbReference type="Gene3D" id="1.10.10.10">
    <property type="entry name" value="Winged helix-like DNA-binding domain superfamily/Winged helix DNA-binding domain"/>
    <property type="match status" value="1"/>
</dbReference>
<dbReference type="PROSITE" id="PS50956">
    <property type="entry name" value="HTH_ASNC_2"/>
    <property type="match status" value="1"/>
</dbReference>
<keyword evidence="1" id="KW-0805">Transcription regulation</keyword>
<dbReference type="STRING" id="251221.gene:10760183"/>
<dbReference type="PROSITE" id="PS00519">
    <property type="entry name" value="HTH_ASNC_1"/>
    <property type="match status" value="1"/>
</dbReference>
<dbReference type="InterPro" id="IPR019887">
    <property type="entry name" value="Tscrpt_reg_AsnC/Lrp_C"/>
</dbReference>
<feature type="domain" description="HTH asnC-type" evidence="4">
    <location>
        <begin position="9"/>
        <end position="70"/>
    </location>
</feature>
<proteinExistence type="predicted"/>
<dbReference type="InterPro" id="IPR036390">
    <property type="entry name" value="WH_DNA-bd_sf"/>
</dbReference>